<evidence type="ECO:0000313" key="2">
    <source>
        <dbReference type="Proteomes" id="UP000094527"/>
    </source>
</evidence>
<reference evidence="1 2" key="1">
    <citation type="journal article" date="2016" name="Genome Biol. Evol.">
        <title>Gene Family Evolution Reflects Adaptation to Soil Environmental Stressors in the Genome of the Collembolan Orchesella cincta.</title>
        <authorList>
            <person name="Faddeeva-Vakhrusheva A."/>
            <person name="Derks M.F."/>
            <person name="Anvar S.Y."/>
            <person name="Agamennone V."/>
            <person name="Suring W."/>
            <person name="Smit S."/>
            <person name="van Straalen N.M."/>
            <person name="Roelofs D."/>
        </authorList>
    </citation>
    <scope>NUCLEOTIDE SEQUENCE [LARGE SCALE GENOMIC DNA]</scope>
    <source>
        <tissue evidence="1">Mixed pool</tissue>
    </source>
</reference>
<comment type="caution">
    <text evidence="1">The sequence shown here is derived from an EMBL/GenBank/DDBJ whole genome shotgun (WGS) entry which is preliminary data.</text>
</comment>
<dbReference type="AlphaFoldDB" id="A0A1D2N7F3"/>
<feature type="non-terminal residue" evidence="1">
    <location>
        <position position="78"/>
    </location>
</feature>
<keyword evidence="2" id="KW-1185">Reference proteome</keyword>
<gene>
    <name evidence="1" type="ORF">Ocin01_05679</name>
</gene>
<dbReference type="EMBL" id="LJIJ01000176">
    <property type="protein sequence ID" value="ODN01005.1"/>
    <property type="molecule type" value="Genomic_DNA"/>
</dbReference>
<proteinExistence type="predicted"/>
<dbReference type="Proteomes" id="UP000094527">
    <property type="component" value="Unassembled WGS sequence"/>
</dbReference>
<accession>A0A1D2N7F3</accession>
<name>A0A1D2N7F3_ORCCI</name>
<evidence type="ECO:0000313" key="1">
    <source>
        <dbReference type="EMBL" id="ODN01005.1"/>
    </source>
</evidence>
<feature type="non-terminal residue" evidence="1">
    <location>
        <position position="1"/>
    </location>
</feature>
<sequence length="78" mass="8949">SSTNKSSNAFCNVIFFGPIYKDPLLKIPHSVISVRPAWAKPFSQTFRTWSKQLPKPIADFLTESIFRWQAQGLSYLFP</sequence>
<keyword evidence="1" id="KW-0675">Receptor</keyword>
<organism evidence="1 2">
    <name type="scientific">Orchesella cincta</name>
    <name type="common">Springtail</name>
    <name type="synonym">Podura cincta</name>
    <dbReference type="NCBI Taxonomy" id="48709"/>
    <lineage>
        <taxon>Eukaryota</taxon>
        <taxon>Metazoa</taxon>
        <taxon>Ecdysozoa</taxon>
        <taxon>Arthropoda</taxon>
        <taxon>Hexapoda</taxon>
        <taxon>Collembola</taxon>
        <taxon>Entomobryomorpha</taxon>
        <taxon>Entomobryoidea</taxon>
        <taxon>Orchesellidae</taxon>
        <taxon>Orchesellinae</taxon>
        <taxon>Orchesella</taxon>
    </lineage>
</organism>
<protein>
    <submittedName>
        <fullName evidence="1">Serpentine receptor class epsilon-21</fullName>
    </submittedName>
</protein>